<proteinExistence type="predicted"/>
<dbReference type="Proteomes" id="UP000287023">
    <property type="component" value="Unassembled WGS sequence"/>
</dbReference>
<organism evidence="1 2">
    <name type="scientific">Vreelandella nanhaiensis</name>
    <dbReference type="NCBI Taxonomy" id="1258546"/>
    <lineage>
        <taxon>Bacteria</taxon>
        <taxon>Pseudomonadati</taxon>
        <taxon>Pseudomonadota</taxon>
        <taxon>Gammaproteobacteria</taxon>
        <taxon>Oceanospirillales</taxon>
        <taxon>Halomonadaceae</taxon>
        <taxon>Vreelandella</taxon>
    </lineage>
</organism>
<protein>
    <submittedName>
        <fullName evidence="1">Pilus assembly protein PilV</fullName>
    </submittedName>
</protein>
<dbReference type="AlphaFoldDB" id="A0A433KTJ1"/>
<accession>A0A433KTJ1</accession>
<dbReference type="InterPro" id="IPR012902">
    <property type="entry name" value="N_methyl_site"/>
</dbReference>
<comment type="caution">
    <text evidence="1">The sequence shown here is derived from an EMBL/GenBank/DDBJ whole genome shotgun (WGS) entry which is preliminary data.</text>
</comment>
<dbReference type="OrthoDB" id="6194160at2"/>
<reference evidence="1 2" key="1">
    <citation type="submission" date="2018-12" db="EMBL/GenBank/DDBJ databases">
        <title>three novel Halomonas strain isolated from plants.</title>
        <authorList>
            <person name="Sun C."/>
        </authorList>
    </citation>
    <scope>NUCLEOTIDE SEQUENCE [LARGE SCALE GENOMIC DNA]</scope>
    <source>
        <strain evidence="1 2">JCM 18142</strain>
    </source>
</reference>
<dbReference type="PROSITE" id="PS00409">
    <property type="entry name" value="PROKAR_NTER_METHYL"/>
    <property type="match status" value="1"/>
</dbReference>
<dbReference type="RefSeq" id="WP_127060506.1">
    <property type="nucleotide sequence ID" value="NZ_RZHF01000006.1"/>
</dbReference>
<sequence length="139" mass="14930">MPRQAGFSLVEALIALALLAFGLIGIAAMQLASLQGAAAGFQRSVASLAAIDAQERAWARLSSAQSCRRIDLAALERDWQAQWLEDAHAPLGDAVGTISRTVVNDSCQLTVAIVVKARASENAEERFDYVFTLPAWEET</sequence>
<evidence type="ECO:0000313" key="2">
    <source>
        <dbReference type="Proteomes" id="UP000287023"/>
    </source>
</evidence>
<dbReference type="Pfam" id="PF07963">
    <property type="entry name" value="N_methyl"/>
    <property type="match status" value="1"/>
</dbReference>
<name>A0A433KTJ1_9GAMM</name>
<dbReference type="EMBL" id="RZHF01000006">
    <property type="protein sequence ID" value="RUR33009.1"/>
    <property type="molecule type" value="Genomic_DNA"/>
</dbReference>
<evidence type="ECO:0000313" key="1">
    <source>
        <dbReference type="EMBL" id="RUR33009.1"/>
    </source>
</evidence>
<gene>
    <name evidence="1" type="ORF">ELY38_05515</name>
</gene>
<keyword evidence="2" id="KW-1185">Reference proteome</keyword>